<feature type="region of interest" description="Disordered" evidence="2">
    <location>
        <begin position="1"/>
        <end position="27"/>
    </location>
</feature>
<dbReference type="AlphaFoldDB" id="A0A495Y2W3"/>
<dbReference type="Gene3D" id="3.30.420.40">
    <property type="match status" value="2"/>
</dbReference>
<dbReference type="Pfam" id="PF00480">
    <property type="entry name" value="ROK"/>
    <property type="match status" value="1"/>
</dbReference>
<dbReference type="Proteomes" id="UP000278440">
    <property type="component" value="Unassembled WGS sequence"/>
</dbReference>
<feature type="domain" description="HTH marR-type" evidence="3">
    <location>
        <begin position="42"/>
        <end position="94"/>
    </location>
</feature>
<organism evidence="4 5">
    <name type="scientific">Terracoccus luteus</name>
    <dbReference type="NCBI Taxonomy" id="53356"/>
    <lineage>
        <taxon>Bacteria</taxon>
        <taxon>Bacillati</taxon>
        <taxon>Actinomycetota</taxon>
        <taxon>Actinomycetes</taxon>
        <taxon>Micrococcales</taxon>
        <taxon>Intrasporangiaceae</taxon>
        <taxon>Terracoccus</taxon>
    </lineage>
</organism>
<proteinExistence type="inferred from homology"/>
<sequence>MIETRGADRVRRATDRGEREVSLNASAPASSALPWAPAAGETGSAGQVLALIRAAGALTRADIAARTGLARQTVGNRLDALQAAGYVTLASTTSTARGRPPVQFRFRPDGGVLLVAEAGATGIRAAVTDLAGAVLHDVRSALDVTIGPRRWLAALDVVFDDLLGRAGRAATDVRGIGLALPGPIDFERAVVVSPPIMTGWDEYPIRSWFEGRYPCPVLVENDANAMAVGEYRAFHTHRSSVLMLKLATGVGAGIIADGRLYRGFDGAAGDIGHIQITPPDDDGDPPLCRCGNRGCIEAYAGGWAIIRDLNAGGRAVGSVREVVGLVSAGDPLATALSRRAGRLVGIALSDAVSLLNPGVVIVGGALSAAANELFAGLRESVYARSLPLATRRLEIVAARLGDGAGVSGLTTTVTDHVFDPARVDAALARSGG</sequence>
<dbReference type="InterPro" id="IPR049874">
    <property type="entry name" value="ROK_cs"/>
</dbReference>
<dbReference type="InterPro" id="IPR043129">
    <property type="entry name" value="ATPase_NBD"/>
</dbReference>
<dbReference type="SUPFAM" id="SSF53067">
    <property type="entry name" value="Actin-like ATPase domain"/>
    <property type="match status" value="1"/>
</dbReference>
<dbReference type="PANTHER" id="PTHR18964:SF173">
    <property type="entry name" value="GLUCOKINASE"/>
    <property type="match status" value="1"/>
</dbReference>
<dbReference type="InterPro" id="IPR036390">
    <property type="entry name" value="WH_DNA-bd_sf"/>
</dbReference>
<dbReference type="Pfam" id="PF12802">
    <property type="entry name" value="MarR_2"/>
    <property type="match status" value="1"/>
</dbReference>
<keyword evidence="5" id="KW-1185">Reference proteome</keyword>
<dbReference type="RefSeq" id="WP_121034595.1">
    <property type="nucleotide sequence ID" value="NZ_RBXT01000001.1"/>
</dbReference>
<evidence type="ECO:0000256" key="2">
    <source>
        <dbReference type="SAM" id="MobiDB-lite"/>
    </source>
</evidence>
<keyword evidence="4" id="KW-0808">Transferase</keyword>
<dbReference type="PROSITE" id="PS01125">
    <property type="entry name" value="ROK"/>
    <property type="match status" value="1"/>
</dbReference>
<dbReference type="InterPro" id="IPR000835">
    <property type="entry name" value="HTH_MarR-typ"/>
</dbReference>
<dbReference type="Gene3D" id="1.10.10.10">
    <property type="entry name" value="Winged helix-like DNA-binding domain superfamily/Winged helix DNA-binding domain"/>
    <property type="match status" value="1"/>
</dbReference>
<comment type="caution">
    <text evidence="4">The sequence shown here is derived from an EMBL/GenBank/DDBJ whole genome shotgun (WGS) entry which is preliminary data.</text>
</comment>
<dbReference type="InterPro" id="IPR000600">
    <property type="entry name" value="ROK"/>
</dbReference>
<comment type="similarity">
    <text evidence="1">Belongs to the ROK (NagC/XylR) family.</text>
</comment>
<dbReference type="OrthoDB" id="3189808at2"/>
<evidence type="ECO:0000259" key="3">
    <source>
        <dbReference type="Pfam" id="PF12802"/>
    </source>
</evidence>
<evidence type="ECO:0000313" key="4">
    <source>
        <dbReference type="EMBL" id="RKT79755.1"/>
    </source>
</evidence>
<keyword evidence="4" id="KW-0418">Kinase</keyword>
<evidence type="ECO:0000256" key="1">
    <source>
        <dbReference type="ARBA" id="ARBA00006479"/>
    </source>
</evidence>
<evidence type="ECO:0000313" key="5">
    <source>
        <dbReference type="Proteomes" id="UP000278440"/>
    </source>
</evidence>
<protein>
    <submittedName>
        <fullName evidence="4">Putative NBD/HSP70 family sugar kinase</fullName>
    </submittedName>
</protein>
<dbReference type="InterPro" id="IPR036388">
    <property type="entry name" value="WH-like_DNA-bd_sf"/>
</dbReference>
<name>A0A495Y2W3_9MICO</name>
<dbReference type="SUPFAM" id="SSF46785">
    <property type="entry name" value="Winged helix' DNA-binding domain"/>
    <property type="match status" value="1"/>
</dbReference>
<feature type="compositionally biased region" description="Basic and acidic residues" evidence="2">
    <location>
        <begin position="1"/>
        <end position="21"/>
    </location>
</feature>
<dbReference type="EMBL" id="RBXT01000001">
    <property type="protein sequence ID" value="RKT79755.1"/>
    <property type="molecule type" value="Genomic_DNA"/>
</dbReference>
<dbReference type="GO" id="GO:0003700">
    <property type="term" value="F:DNA-binding transcription factor activity"/>
    <property type="evidence" value="ECO:0007669"/>
    <property type="project" value="InterPro"/>
</dbReference>
<dbReference type="PANTHER" id="PTHR18964">
    <property type="entry name" value="ROK (REPRESSOR, ORF, KINASE) FAMILY"/>
    <property type="match status" value="1"/>
</dbReference>
<reference evidence="4 5" key="1">
    <citation type="submission" date="2018-10" db="EMBL/GenBank/DDBJ databases">
        <title>Sequencing the genomes of 1000 actinobacteria strains.</title>
        <authorList>
            <person name="Klenk H.-P."/>
        </authorList>
    </citation>
    <scope>NUCLEOTIDE SEQUENCE [LARGE SCALE GENOMIC DNA]</scope>
    <source>
        <strain evidence="4 5">DSM 44267</strain>
    </source>
</reference>
<accession>A0A495Y2W3</accession>
<dbReference type="GO" id="GO:0016301">
    <property type="term" value="F:kinase activity"/>
    <property type="evidence" value="ECO:0007669"/>
    <property type="project" value="UniProtKB-KW"/>
</dbReference>
<gene>
    <name evidence="4" type="ORF">DFJ68_3233</name>
</gene>